<organism evidence="1 2">
    <name type="scientific">Brevundimonas mediterranea</name>
    <dbReference type="NCBI Taxonomy" id="74329"/>
    <lineage>
        <taxon>Bacteria</taxon>
        <taxon>Pseudomonadati</taxon>
        <taxon>Pseudomonadota</taxon>
        <taxon>Alphaproteobacteria</taxon>
        <taxon>Caulobacterales</taxon>
        <taxon>Caulobacteraceae</taxon>
        <taxon>Brevundimonas</taxon>
    </lineage>
</organism>
<dbReference type="Pfam" id="PF05635">
    <property type="entry name" value="23S_rRNA_IVP"/>
    <property type="match status" value="1"/>
</dbReference>
<dbReference type="SUPFAM" id="SSF158446">
    <property type="entry name" value="IVS-encoded protein-like"/>
    <property type="match status" value="1"/>
</dbReference>
<keyword evidence="2" id="KW-1185">Reference proteome</keyword>
<evidence type="ECO:0008006" key="3">
    <source>
        <dbReference type="Google" id="ProtNLM"/>
    </source>
</evidence>
<dbReference type="NCBIfam" id="NF008911">
    <property type="entry name" value="PRK12275.1-2"/>
    <property type="match status" value="1"/>
</dbReference>
<protein>
    <recommendedName>
        <fullName evidence="3">Four helix bundle protein</fullName>
    </recommendedName>
</protein>
<dbReference type="RefSeq" id="WP_154726141.1">
    <property type="nucleotide sequence ID" value="NZ_UXHF01000030.1"/>
</dbReference>
<proteinExistence type="predicted"/>
<gene>
    <name evidence="1" type="ORF">BREV_BREV_01712</name>
</gene>
<dbReference type="AlphaFoldDB" id="A0A7Z8Y3Q5"/>
<sequence length="124" mass="13925">MTDLRTHRDLDVWKLSVDWVEAVYRCSVSWPSDERFGLISQVRRSAVSVAANIAEGAGRNGTGEFFHFLGVARGSLAEVETHLLIAARLGYLTTDNLQPLLADMERIGRMLSALSTRLKQRRHD</sequence>
<reference evidence="1 2" key="1">
    <citation type="submission" date="2018-11" db="EMBL/GenBank/DDBJ databases">
        <authorList>
            <person name="Peiro R."/>
            <person name="Begona"/>
            <person name="Cbmso G."/>
            <person name="Lopez M."/>
            <person name="Gonzalez S."/>
            <person name="Sacristan E."/>
            <person name="Castillo E."/>
        </authorList>
    </citation>
    <scope>NUCLEOTIDE SEQUENCE [LARGE SCALE GENOMIC DNA]</scope>
    <source>
        <strain evidence="1">Brev_genome</strain>
    </source>
</reference>
<evidence type="ECO:0000313" key="1">
    <source>
        <dbReference type="EMBL" id="VDC50143.1"/>
    </source>
</evidence>
<dbReference type="Proteomes" id="UP000289220">
    <property type="component" value="Unassembled WGS sequence"/>
</dbReference>
<dbReference type="EMBL" id="UXHF01000030">
    <property type="protein sequence ID" value="VDC50143.1"/>
    <property type="molecule type" value="Genomic_DNA"/>
</dbReference>
<accession>A0A7Z8Y3Q5</accession>
<dbReference type="PANTHER" id="PTHR38471">
    <property type="entry name" value="FOUR HELIX BUNDLE PROTEIN"/>
    <property type="match status" value="1"/>
</dbReference>
<dbReference type="Gene3D" id="1.20.1440.60">
    <property type="entry name" value="23S rRNA-intervening sequence"/>
    <property type="match status" value="1"/>
</dbReference>
<dbReference type="InterPro" id="IPR012657">
    <property type="entry name" value="23S_rRNA-intervening_sequence"/>
</dbReference>
<comment type="caution">
    <text evidence="1">The sequence shown here is derived from an EMBL/GenBank/DDBJ whole genome shotgun (WGS) entry which is preliminary data.</text>
</comment>
<evidence type="ECO:0000313" key="2">
    <source>
        <dbReference type="Proteomes" id="UP000289220"/>
    </source>
</evidence>
<dbReference type="InterPro" id="IPR036583">
    <property type="entry name" value="23S_rRNA_IVS_sf"/>
</dbReference>
<dbReference type="NCBIfam" id="TIGR02436">
    <property type="entry name" value="four helix bundle protein"/>
    <property type="match status" value="1"/>
</dbReference>
<dbReference type="PANTHER" id="PTHR38471:SF2">
    <property type="entry name" value="FOUR HELIX BUNDLE PROTEIN"/>
    <property type="match status" value="1"/>
</dbReference>
<dbReference type="CDD" id="cd16377">
    <property type="entry name" value="23S_rRNA_IVP_like"/>
    <property type="match status" value="1"/>
</dbReference>
<name>A0A7Z8Y3Q5_9CAUL</name>